<sequence>MKGPQYLLLILAGLAACGWGFPAAHRWPSPRNLLPSLVVLLGIIMLMLGALLTFLPRFFQE</sequence>
<proteinExistence type="predicted"/>
<accession>A0A1T4JXP5</accession>
<name>A0A1T4JXP5_9BACT</name>
<keyword evidence="1" id="KW-0812">Transmembrane</keyword>
<protein>
    <submittedName>
        <fullName evidence="2">Uncharacterized protein</fullName>
    </submittedName>
</protein>
<evidence type="ECO:0000256" key="1">
    <source>
        <dbReference type="SAM" id="Phobius"/>
    </source>
</evidence>
<keyword evidence="3" id="KW-1185">Reference proteome</keyword>
<dbReference type="Proteomes" id="UP000190102">
    <property type="component" value="Unassembled WGS sequence"/>
</dbReference>
<dbReference type="AlphaFoldDB" id="A0A1T4JXP5"/>
<evidence type="ECO:0000313" key="2">
    <source>
        <dbReference type="EMBL" id="SJZ34923.1"/>
    </source>
</evidence>
<keyword evidence="1" id="KW-0472">Membrane</keyword>
<organism evidence="2 3">
    <name type="scientific">Trichlorobacter thiogenes</name>
    <dbReference type="NCBI Taxonomy" id="115783"/>
    <lineage>
        <taxon>Bacteria</taxon>
        <taxon>Pseudomonadati</taxon>
        <taxon>Thermodesulfobacteriota</taxon>
        <taxon>Desulfuromonadia</taxon>
        <taxon>Geobacterales</taxon>
        <taxon>Geobacteraceae</taxon>
        <taxon>Trichlorobacter</taxon>
    </lineage>
</organism>
<reference evidence="3" key="1">
    <citation type="submission" date="2017-02" db="EMBL/GenBank/DDBJ databases">
        <authorList>
            <person name="Varghese N."/>
            <person name="Submissions S."/>
        </authorList>
    </citation>
    <scope>NUCLEOTIDE SEQUENCE [LARGE SCALE GENOMIC DNA]</scope>
    <source>
        <strain evidence="3">ATCC BAA-34</strain>
    </source>
</reference>
<feature type="transmembrane region" description="Helical" evidence="1">
    <location>
        <begin position="36"/>
        <end position="55"/>
    </location>
</feature>
<evidence type="ECO:0000313" key="3">
    <source>
        <dbReference type="Proteomes" id="UP000190102"/>
    </source>
</evidence>
<dbReference type="STRING" id="115783.SAMN02745119_00154"/>
<dbReference type="RefSeq" id="WP_078788469.1">
    <property type="nucleotide sequence ID" value="NZ_FUWR01000001.1"/>
</dbReference>
<keyword evidence="1" id="KW-1133">Transmembrane helix</keyword>
<dbReference type="PROSITE" id="PS51257">
    <property type="entry name" value="PROKAR_LIPOPROTEIN"/>
    <property type="match status" value="1"/>
</dbReference>
<dbReference type="EMBL" id="FUWR01000001">
    <property type="protein sequence ID" value="SJZ34923.1"/>
    <property type="molecule type" value="Genomic_DNA"/>
</dbReference>
<gene>
    <name evidence="2" type="ORF">SAMN02745119_00154</name>
</gene>